<comment type="similarity">
    <text evidence="3">Belongs to the HAD-like hydrolase superfamily.</text>
</comment>
<keyword evidence="2 3" id="KW-0460">Magnesium</keyword>
<dbReference type="EMBL" id="MAYT01000032">
    <property type="protein sequence ID" value="OCA80927.1"/>
    <property type="molecule type" value="Genomic_DNA"/>
</dbReference>
<reference evidence="5" key="1">
    <citation type="submission" date="2016-05" db="EMBL/GenBank/DDBJ databases">
        <authorList>
            <person name="Liu B."/>
            <person name="Wang J."/>
            <person name="Zhu Y."/>
            <person name="Liu G."/>
            <person name="Chen Q."/>
            <person name="Chen Z."/>
            <person name="Lan J."/>
            <person name="Che J."/>
            <person name="Ge C."/>
            <person name="Shi H."/>
            <person name="Pan Z."/>
            <person name="Liu X."/>
        </authorList>
    </citation>
    <scope>NUCLEOTIDE SEQUENCE [LARGE SCALE GENOMIC DNA]</scope>
    <source>
        <strain evidence="5">FJAT-27215</strain>
    </source>
</reference>
<comment type="cofactor">
    <cofactor evidence="3">
        <name>Mg(2+)</name>
        <dbReference type="ChEBI" id="CHEBI:18420"/>
    </cofactor>
    <cofactor evidence="3">
        <name>Co(2+)</name>
        <dbReference type="ChEBI" id="CHEBI:48828"/>
    </cofactor>
</comment>
<protein>
    <recommendedName>
        <fullName evidence="3">Phosphoserine phosphatase</fullName>
        <shortName evidence="3">PSP</shortName>
        <ecNumber evidence="3">3.1.3.3</ecNumber>
    </recommendedName>
</protein>
<dbReference type="Gene3D" id="3.40.50.1000">
    <property type="entry name" value="HAD superfamily/HAD-like"/>
    <property type="match status" value="1"/>
</dbReference>
<dbReference type="Pfam" id="PF00702">
    <property type="entry name" value="Hydrolase"/>
    <property type="match status" value="1"/>
</dbReference>
<dbReference type="NCBIfam" id="TIGR01509">
    <property type="entry name" value="HAD-SF-IA-v3"/>
    <property type="match status" value="1"/>
</dbReference>
<dbReference type="InterPro" id="IPR036412">
    <property type="entry name" value="HAD-like_sf"/>
</dbReference>
<keyword evidence="1 3" id="KW-0378">Hydrolase</keyword>
<dbReference type="HAMAP" id="MF_02240">
    <property type="entry name" value="PSP"/>
    <property type="match status" value="1"/>
</dbReference>
<dbReference type="GO" id="GO:0006564">
    <property type="term" value="P:L-serine biosynthetic process"/>
    <property type="evidence" value="ECO:0007669"/>
    <property type="project" value="UniProtKB-UniRule"/>
</dbReference>
<evidence type="ECO:0000256" key="2">
    <source>
        <dbReference type="ARBA" id="ARBA00022842"/>
    </source>
</evidence>
<dbReference type="PANTHER" id="PTHR46470:SF3">
    <property type="entry name" value="N-ACYLNEURAMINATE-9-PHOSPHATASE"/>
    <property type="match status" value="1"/>
</dbReference>
<dbReference type="PANTHER" id="PTHR46470">
    <property type="entry name" value="N-ACYLNEURAMINATE-9-PHOSPHATASE"/>
    <property type="match status" value="1"/>
</dbReference>
<dbReference type="SFLD" id="SFLDS00003">
    <property type="entry name" value="Haloacid_Dehalogenase"/>
    <property type="match status" value="1"/>
</dbReference>
<comment type="caution">
    <text evidence="4">The sequence shown here is derived from an EMBL/GenBank/DDBJ whole genome shotgun (WGS) entry which is preliminary data.</text>
</comment>
<evidence type="ECO:0000313" key="5">
    <source>
        <dbReference type="Proteomes" id="UP000092578"/>
    </source>
</evidence>
<dbReference type="SFLD" id="SFLDG01129">
    <property type="entry name" value="C1.5:_HAD__Beta-PGM__Phosphata"/>
    <property type="match status" value="1"/>
</dbReference>
<dbReference type="SFLD" id="SFLDG01135">
    <property type="entry name" value="C1.5.6:_HAD__Beta-PGM__Phospha"/>
    <property type="match status" value="1"/>
</dbReference>
<keyword evidence="3" id="KW-0170">Cobalt</keyword>
<dbReference type="InterPro" id="IPR051400">
    <property type="entry name" value="HAD-like_hydrolase"/>
</dbReference>
<dbReference type="InterPro" id="IPR044266">
    <property type="entry name" value="PSP_YsaA"/>
</dbReference>
<comment type="catalytic activity">
    <reaction evidence="3">
        <text>O-phospho-L-serine + H2O = L-serine + phosphate</text>
        <dbReference type="Rhea" id="RHEA:21208"/>
        <dbReference type="ChEBI" id="CHEBI:15377"/>
        <dbReference type="ChEBI" id="CHEBI:33384"/>
        <dbReference type="ChEBI" id="CHEBI:43474"/>
        <dbReference type="ChEBI" id="CHEBI:57524"/>
        <dbReference type="EC" id="3.1.3.3"/>
    </reaction>
</comment>
<dbReference type="EC" id="3.1.3.3" evidence="3"/>
<dbReference type="InterPro" id="IPR006439">
    <property type="entry name" value="HAD-SF_hydro_IA"/>
</dbReference>
<dbReference type="NCBIfam" id="TIGR01549">
    <property type="entry name" value="HAD-SF-IA-v1"/>
    <property type="match status" value="1"/>
</dbReference>
<gene>
    <name evidence="4" type="ORF">A8F95_17645</name>
</gene>
<name>A0A1B9AAR1_9BACI</name>
<dbReference type="Proteomes" id="UP000092578">
    <property type="component" value="Unassembled WGS sequence"/>
</dbReference>
<keyword evidence="3" id="KW-0718">Serine biosynthesis</keyword>
<dbReference type="Gene3D" id="1.20.120.710">
    <property type="entry name" value="Haloacid dehalogenase hydrolase-like domain"/>
    <property type="match status" value="1"/>
</dbReference>
<proteinExistence type="inferred from homology"/>
<comment type="pathway">
    <text evidence="3">Amino-acid biosynthesis; L-serine biosynthesis; L-serine from 3-phospho-D-glycerate: step 3/3.</text>
</comment>
<comment type="catalytic activity">
    <reaction evidence="3">
        <text>O-phospho-D-serine + H2O = D-serine + phosphate</text>
        <dbReference type="Rhea" id="RHEA:24873"/>
        <dbReference type="ChEBI" id="CHEBI:15377"/>
        <dbReference type="ChEBI" id="CHEBI:35247"/>
        <dbReference type="ChEBI" id="CHEBI:43474"/>
        <dbReference type="ChEBI" id="CHEBI:58680"/>
        <dbReference type="EC" id="3.1.3.3"/>
    </reaction>
</comment>
<comment type="function">
    <text evidence="3">Catalyzes the last step of the phosphorylated serine biosynthetic pathway, i.e. dephosphorylation of O-phospho-L-serine to form L-serine.</text>
</comment>
<sequence length="264" mass="29930">MKKAVFFDLDDTLLNDRKSIQTAFDVTCGDLEQKYGVNKDTIESSVRQAARDQYQTYSFYPVTLHLGINPFEGLWGDFGDVHHWQLRQMGKDISDYQLNTWKNGLESVGIQGAEEWARERFREVRRYSPFLYDDTIEVLDKLKENDFRLLLLTNGAPSLQLEKLTMTPELVPYFEHIVISGNFGFGKPDPSIFVHALKLMDVSPEDAIMIGDNLGTDILGATRVGMDSILIDHGDDRKVEGAKPTYTVRTLSEVADTLQKLASV</sequence>
<dbReference type="InterPro" id="IPR023214">
    <property type="entry name" value="HAD_sf"/>
</dbReference>
<evidence type="ECO:0000313" key="4">
    <source>
        <dbReference type="EMBL" id="OCA80927.1"/>
    </source>
</evidence>
<dbReference type="SUPFAM" id="SSF56784">
    <property type="entry name" value="HAD-like"/>
    <property type="match status" value="1"/>
</dbReference>
<keyword evidence="5" id="KW-1185">Reference proteome</keyword>
<keyword evidence="3" id="KW-0028">Amino-acid biosynthesis</keyword>
<evidence type="ECO:0000256" key="1">
    <source>
        <dbReference type="ARBA" id="ARBA00022801"/>
    </source>
</evidence>
<organism evidence="4 5">
    <name type="scientific">Pseudobacillus wudalianchiensis</name>
    <dbReference type="NCBI Taxonomy" id="1743143"/>
    <lineage>
        <taxon>Bacteria</taxon>
        <taxon>Bacillati</taxon>
        <taxon>Bacillota</taxon>
        <taxon>Bacilli</taxon>
        <taxon>Bacillales</taxon>
        <taxon>Bacillaceae</taxon>
        <taxon>Pseudobacillus</taxon>
    </lineage>
</organism>
<accession>A0A1B9AAR1</accession>
<dbReference type="GO" id="GO:0036424">
    <property type="term" value="F:L-phosphoserine phosphatase activity"/>
    <property type="evidence" value="ECO:0007669"/>
    <property type="project" value="UniProtKB-UniRule"/>
</dbReference>
<dbReference type="AlphaFoldDB" id="A0A1B9AAR1"/>
<evidence type="ECO:0000256" key="3">
    <source>
        <dbReference type="HAMAP-Rule" id="MF_02240"/>
    </source>
</evidence>
<dbReference type="RefSeq" id="WP_065412370.1">
    <property type="nucleotide sequence ID" value="NZ_MAYT01000032.1"/>
</dbReference>